<dbReference type="AlphaFoldDB" id="J0WKA7"/>
<dbReference type="InParanoid" id="J0WKA7"/>
<reference evidence="2" key="1">
    <citation type="journal article" date="2012" name="Science">
        <title>The Paleozoic origin of enzymatic lignin decomposition reconstructed from 31 fungal genomes.</title>
        <authorList>
            <person name="Floudas D."/>
            <person name="Binder M."/>
            <person name="Riley R."/>
            <person name="Barry K."/>
            <person name="Blanchette R.A."/>
            <person name="Henrissat B."/>
            <person name="Martinez A.T."/>
            <person name="Otillar R."/>
            <person name="Spatafora J.W."/>
            <person name="Yadav J.S."/>
            <person name="Aerts A."/>
            <person name="Benoit I."/>
            <person name="Boyd A."/>
            <person name="Carlson A."/>
            <person name="Copeland A."/>
            <person name="Coutinho P.M."/>
            <person name="de Vries R.P."/>
            <person name="Ferreira P."/>
            <person name="Findley K."/>
            <person name="Foster B."/>
            <person name="Gaskell J."/>
            <person name="Glotzer D."/>
            <person name="Gorecki P."/>
            <person name="Heitman J."/>
            <person name="Hesse C."/>
            <person name="Hori C."/>
            <person name="Igarashi K."/>
            <person name="Jurgens J.A."/>
            <person name="Kallen N."/>
            <person name="Kersten P."/>
            <person name="Kohler A."/>
            <person name="Kuees U."/>
            <person name="Kumar T.K.A."/>
            <person name="Kuo A."/>
            <person name="LaButti K."/>
            <person name="Larrondo L.F."/>
            <person name="Lindquist E."/>
            <person name="Ling A."/>
            <person name="Lombard V."/>
            <person name="Lucas S."/>
            <person name="Lundell T."/>
            <person name="Martin R."/>
            <person name="McLaughlin D.J."/>
            <person name="Morgenstern I."/>
            <person name="Morin E."/>
            <person name="Murat C."/>
            <person name="Nagy L.G."/>
            <person name="Nolan M."/>
            <person name="Ohm R.A."/>
            <person name="Patyshakuliyeva A."/>
            <person name="Rokas A."/>
            <person name="Ruiz-Duenas F.J."/>
            <person name="Sabat G."/>
            <person name="Salamov A."/>
            <person name="Samejima M."/>
            <person name="Schmutz J."/>
            <person name="Slot J.C."/>
            <person name="St John F."/>
            <person name="Stenlid J."/>
            <person name="Sun H."/>
            <person name="Sun S."/>
            <person name="Syed K."/>
            <person name="Tsang A."/>
            <person name="Wiebenga A."/>
            <person name="Young D."/>
            <person name="Pisabarro A."/>
            <person name="Eastwood D.C."/>
            <person name="Martin F."/>
            <person name="Cullen D."/>
            <person name="Grigoriev I.V."/>
            <person name="Hibbett D.S."/>
        </authorList>
    </citation>
    <scope>NUCLEOTIDE SEQUENCE [LARGE SCALE GENOMIC DNA]</scope>
    <source>
        <strain evidence="2">TFB10046</strain>
    </source>
</reference>
<name>J0WKA7_AURST</name>
<evidence type="ECO:0000313" key="1">
    <source>
        <dbReference type="EMBL" id="EJD32185.1"/>
    </source>
</evidence>
<accession>J0WKA7</accession>
<evidence type="ECO:0000313" key="2">
    <source>
        <dbReference type="Proteomes" id="UP000006514"/>
    </source>
</evidence>
<dbReference type="EMBL" id="JH689239">
    <property type="protein sequence ID" value="EJD32185.1"/>
    <property type="molecule type" value="Genomic_DNA"/>
</dbReference>
<keyword evidence="2" id="KW-1185">Reference proteome</keyword>
<gene>
    <name evidence="1" type="ORF">AURDEDRAFT_178784</name>
</gene>
<sequence>MSFIFRLLLDDSVTPDEIDDRLSSHFGDQVVRCENVSLKSLFCVRDNIFKLGKGLGPGPERTAIAESLEALSQALSPSDLWLAQGDYRVPHMPPWRTASADELSSFRACGLAAALALIRLGHIPLLHPLFLYDLLLSKLLQLPINHPAVLDCLCDLPLIDAVDNSAYGPLSLFPSDHSTPFPPRTASTHAASLHTRLIELNFNPTTPRTPTTHRQLRQAVFCFTLFGTPLSRAQPPAEWLAFLEGFDYDVSFGNRSSLCKARALIVPRFVPQLTPALSLP</sequence>
<evidence type="ECO:0008006" key="3">
    <source>
        <dbReference type="Google" id="ProtNLM"/>
    </source>
</evidence>
<protein>
    <recommendedName>
        <fullName evidence="3">HECT domain-containing protein</fullName>
    </recommendedName>
</protein>
<dbReference type="Proteomes" id="UP000006514">
    <property type="component" value="Unassembled WGS sequence"/>
</dbReference>
<organism evidence="1 2">
    <name type="scientific">Auricularia subglabra (strain TFB-10046 / SS5)</name>
    <name type="common">White-rot fungus</name>
    <name type="synonym">Auricularia delicata (strain TFB10046)</name>
    <dbReference type="NCBI Taxonomy" id="717982"/>
    <lineage>
        <taxon>Eukaryota</taxon>
        <taxon>Fungi</taxon>
        <taxon>Dikarya</taxon>
        <taxon>Basidiomycota</taxon>
        <taxon>Agaricomycotina</taxon>
        <taxon>Agaricomycetes</taxon>
        <taxon>Auriculariales</taxon>
        <taxon>Auriculariaceae</taxon>
        <taxon>Auricularia</taxon>
    </lineage>
</organism>
<proteinExistence type="predicted"/>
<dbReference type="KEGG" id="adl:AURDEDRAFT_178784"/>